<evidence type="ECO:0000313" key="4">
    <source>
        <dbReference type="Proteomes" id="UP000218209"/>
    </source>
</evidence>
<dbReference type="Proteomes" id="UP000218209">
    <property type="component" value="Unassembled WGS sequence"/>
</dbReference>
<keyword evidence="2" id="KW-0472">Membrane</keyword>
<evidence type="ECO:0000313" key="3">
    <source>
        <dbReference type="EMBL" id="OSX79353.1"/>
    </source>
</evidence>
<keyword evidence="2" id="KW-0812">Transmembrane</keyword>
<feature type="region of interest" description="Disordered" evidence="1">
    <location>
        <begin position="57"/>
        <end position="78"/>
    </location>
</feature>
<reference evidence="3 4" key="1">
    <citation type="submission" date="2017-03" db="EMBL/GenBank/DDBJ databases">
        <title>WGS assembly of Porphyra umbilicalis.</title>
        <authorList>
            <person name="Brawley S.H."/>
            <person name="Blouin N.A."/>
            <person name="Ficko-Blean E."/>
            <person name="Wheeler G.L."/>
            <person name="Lohr M."/>
            <person name="Goodson H.V."/>
            <person name="Jenkins J.W."/>
            <person name="Blaby-Haas C.E."/>
            <person name="Helliwell K.E."/>
            <person name="Chan C."/>
            <person name="Marriage T."/>
            <person name="Bhattacharya D."/>
            <person name="Klein A.S."/>
            <person name="Badis Y."/>
            <person name="Brodie J."/>
            <person name="Cao Y."/>
            <person name="Collen J."/>
            <person name="Dittami S.M."/>
            <person name="Gachon C.M."/>
            <person name="Green B.R."/>
            <person name="Karpowicz S."/>
            <person name="Kim J.W."/>
            <person name="Kudahl U."/>
            <person name="Lin S."/>
            <person name="Michel G."/>
            <person name="Mittag M."/>
            <person name="Olson B.J."/>
            <person name="Pangilinan J."/>
            <person name="Peng Y."/>
            <person name="Qiu H."/>
            <person name="Shu S."/>
            <person name="Singer J.T."/>
            <person name="Smith A.G."/>
            <person name="Sprecher B.N."/>
            <person name="Wagner V."/>
            <person name="Wang W."/>
            <person name="Wang Z.-Y."/>
            <person name="Yan J."/>
            <person name="Yarish C."/>
            <person name="Zoeuner-Riek S."/>
            <person name="Zhuang Y."/>
            <person name="Zou Y."/>
            <person name="Lindquist E.A."/>
            <person name="Grimwood J."/>
            <person name="Barry K."/>
            <person name="Rokhsar D.S."/>
            <person name="Schmutz J."/>
            <person name="Stiller J.W."/>
            <person name="Grossman A.R."/>
            <person name="Prochnik S.E."/>
        </authorList>
    </citation>
    <scope>NUCLEOTIDE SEQUENCE [LARGE SCALE GENOMIC DNA]</scope>
    <source>
        <strain evidence="3">4086291</strain>
    </source>
</reference>
<organism evidence="3 4">
    <name type="scientific">Porphyra umbilicalis</name>
    <name type="common">Purple laver</name>
    <name type="synonym">Red alga</name>
    <dbReference type="NCBI Taxonomy" id="2786"/>
    <lineage>
        <taxon>Eukaryota</taxon>
        <taxon>Rhodophyta</taxon>
        <taxon>Bangiophyceae</taxon>
        <taxon>Bangiales</taxon>
        <taxon>Bangiaceae</taxon>
        <taxon>Porphyra</taxon>
    </lineage>
</organism>
<dbReference type="AlphaFoldDB" id="A0A1X6PF98"/>
<accession>A0A1X6PF98</accession>
<proteinExistence type="predicted"/>
<gene>
    <name evidence="3" type="ORF">BU14_0081s0032</name>
</gene>
<evidence type="ECO:0000256" key="1">
    <source>
        <dbReference type="SAM" id="MobiDB-lite"/>
    </source>
</evidence>
<feature type="transmembrane region" description="Helical" evidence="2">
    <location>
        <begin position="81"/>
        <end position="100"/>
    </location>
</feature>
<evidence type="ECO:0000256" key="2">
    <source>
        <dbReference type="SAM" id="Phobius"/>
    </source>
</evidence>
<name>A0A1X6PF98_PORUM</name>
<keyword evidence="4" id="KW-1185">Reference proteome</keyword>
<dbReference type="EMBL" id="KV918793">
    <property type="protein sequence ID" value="OSX79353.1"/>
    <property type="molecule type" value="Genomic_DNA"/>
</dbReference>
<sequence length="216" mass="23626">MGTDGDSAGEPRRPTARCCLQIALHGIDECSCDPPPRTRARVSHPYARVPPPSFSAPVSCLRPRRTHRRASPPLHPPQMKAGMALLTVLAVATTAAATIVPAQPLISFKRVAMQTSTDNSTMPTLPPSYTDLPIEAKIRDDGWVSYKNRSCQLLDPELAKKCTTGMPKTARLNYWGYSLGYVAHSMSLSKTVPPVYLTTMCWLKREANWPGISSPV</sequence>
<protein>
    <submittedName>
        <fullName evidence="3">Uncharacterized protein</fullName>
    </submittedName>
</protein>
<keyword evidence="2" id="KW-1133">Transmembrane helix</keyword>